<dbReference type="OrthoDB" id="10268569at2759"/>
<dbReference type="AlphaFoldDB" id="A0A3N4LP95"/>
<dbReference type="Proteomes" id="UP000267821">
    <property type="component" value="Unassembled WGS sequence"/>
</dbReference>
<gene>
    <name evidence="1" type="ORF">L211DRAFT_325917</name>
</gene>
<keyword evidence="2" id="KW-1185">Reference proteome</keyword>
<organism evidence="1 2">
    <name type="scientific">Terfezia boudieri ATCC MYA-4762</name>
    <dbReference type="NCBI Taxonomy" id="1051890"/>
    <lineage>
        <taxon>Eukaryota</taxon>
        <taxon>Fungi</taxon>
        <taxon>Dikarya</taxon>
        <taxon>Ascomycota</taxon>
        <taxon>Pezizomycotina</taxon>
        <taxon>Pezizomycetes</taxon>
        <taxon>Pezizales</taxon>
        <taxon>Pezizaceae</taxon>
        <taxon>Terfezia</taxon>
    </lineage>
</organism>
<proteinExistence type="predicted"/>
<name>A0A3N4LP95_9PEZI</name>
<sequence length="152" mass="17245">MDWGLHFQRRKSTGSKMILQLFACYPIYTSLTQHVNHIDLKHLVIAVLGPCGATIVCAQDERITLCFVCKLRICSACSTAGTLSCLPPAMQAYTLDCISCGAKRCETWADKLRYTRVCLRCCRAALQWEKEYRLWHGVCNQCWTEGPYLGML</sequence>
<accession>A0A3N4LP95</accession>
<reference evidence="1 2" key="1">
    <citation type="journal article" date="2018" name="Nat. Ecol. Evol.">
        <title>Pezizomycetes genomes reveal the molecular basis of ectomycorrhizal truffle lifestyle.</title>
        <authorList>
            <person name="Murat C."/>
            <person name="Payen T."/>
            <person name="Noel B."/>
            <person name="Kuo A."/>
            <person name="Morin E."/>
            <person name="Chen J."/>
            <person name="Kohler A."/>
            <person name="Krizsan K."/>
            <person name="Balestrini R."/>
            <person name="Da Silva C."/>
            <person name="Montanini B."/>
            <person name="Hainaut M."/>
            <person name="Levati E."/>
            <person name="Barry K.W."/>
            <person name="Belfiori B."/>
            <person name="Cichocki N."/>
            <person name="Clum A."/>
            <person name="Dockter R.B."/>
            <person name="Fauchery L."/>
            <person name="Guy J."/>
            <person name="Iotti M."/>
            <person name="Le Tacon F."/>
            <person name="Lindquist E.A."/>
            <person name="Lipzen A."/>
            <person name="Malagnac F."/>
            <person name="Mello A."/>
            <person name="Molinier V."/>
            <person name="Miyauchi S."/>
            <person name="Poulain J."/>
            <person name="Riccioni C."/>
            <person name="Rubini A."/>
            <person name="Sitrit Y."/>
            <person name="Splivallo R."/>
            <person name="Traeger S."/>
            <person name="Wang M."/>
            <person name="Zifcakova L."/>
            <person name="Wipf D."/>
            <person name="Zambonelli A."/>
            <person name="Paolocci F."/>
            <person name="Nowrousian M."/>
            <person name="Ottonello S."/>
            <person name="Baldrian P."/>
            <person name="Spatafora J.W."/>
            <person name="Henrissat B."/>
            <person name="Nagy L.G."/>
            <person name="Aury J.M."/>
            <person name="Wincker P."/>
            <person name="Grigoriev I.V."/>
            <person name="Bonfante P."/>
            <person name="Martin F.M."/>
        </authorList>
    </citation>
    <scope>NUCLEOTIDE SEQUENCE [LARGE SCALE GENOMIC DNA]</scope>
    <source>
        <strain evidence="1 2">ATCC MYA-4762</strain>
    </source>
</reference>
<protein>
    <submittedName>
        <fullName evidence="1">Uncharacterized protein</fullName>
    </submittedName>
</protein>
<dbReference type="InParanoid" id="A0A3N4LP95"/>
<evidence type="ECO:0000313" key="1">
    <source>
        <dbReference type="EMBL" id="RPB22501.1"/>
    </source>
</evidence>
<dbReference type="EMBL" id="ML121551">
    <property type="protein sequence ID" value="RPB22501.1"/>
    <property type="molecule type" value="Genomic_DNA"/>
</dbReference>
<evidence type="ECO:0000313" key="2">
    <source>
        <dbReference type="Proteomes" id="UP000267821"/>
    </source>
</evidence>